<evidence type="ECO:0000256" key="4">
    <source>
        <dbReference type="ARBA" id="ARBA00022840"/>
    </source>
</evidence>
<dbReference type="InterPro" id="IPR003593">
    <property type="entry name" value="AAA+_ATPase"/>
</dbReference>
<dbReference type="Proteomes" id="UP000069443">
    <property type="component" value="Unassembled WGS sequence"/>
</dbReference>
<feature type="domain" description="ABC transporter" evidence="5">
    <location>
        <begin position="8"/>
        <end position="243"/>
    </location>
</feature>
<dbReference type="InterPro" id="IPR050107">
    <property type="entry name" value="ABC_carbohydrate_import_ATPase"/>
</dbReference>
<dbReference type="PROSITE" id="PS00211">
    <property type="entry name" value="ABC_TRANSPORTER_1"/>
    <property type="match status" value="1"/>
</dbReference>
<evidence type="ECO:0000256" key="2">
    <source>
        <dbReference type="ARBA" id="ARBA00022737"/>
    </source>
</evidence>
<dbReference type="Gene3D" id="3.40.50.300">
    <property type="entry name" value="P-loop containing nucleotide triphosphate hydrolases"/>
    <property type="match status" value="2"/>
</dbReference>
<dbReference type="PANTHER" id="PTHR43790:SF9">
    <property type="entry name" value="GALACTOFURANOSE TRANSPORTER ATP-BINDING PROTEIN YTFR"/>
    <property type="match status" value="1"/>
</dbReference>
<dbReference type="CDD" id="cd03215">
    <property type="entry name" value="ABC_Carb_Monos_II"/>
    <property type="match status" value="1"/>
</dbReference>
<dbReference type="RefSeq" id="WP_062659472.1">
    <property type="nucleotide sequence ID" value="NZ_BCSY01000087.1"/>
</dbReference>
<evidence type="ECO:0000313" key="7">
    <source>
        <dbReference type="Proteomes" id="UP000069443"/>
    </source>
</evidence>
<dbReference type="InterPro" id="IPR027417">
    <property type="entry name" value="P-loop_NTPase"/>
</dbReference>
<dbReference type="PROSITE" id="PS50893">
    <property type="entry name" value="ABC_TRANSPORTER_2"/>
    <property type="match status" value="2"/>
</dbReference>
<name>A0A124E329_MYCCR</name>
<dbReference type="InterPro" id="IPR003439">
    <property type="entry name" value="ABC_transporter-like_ATP-bd"/>
</dbReference>
<keyword evidence="4" id="KW-0067">ATP-binding</keyword>
<evidence type="ECO:0000313" key="6">
    <source>
        <dbReference type="EMBL" id="GAS98673.1"/>
    </source>
</evidence>
<proteinExistence type="predicted"/>
<evidence type="ECO:0000256" key="3">
    <source>
        <dbReference type="ARBA" id="ARBA00022741"/>
    </source>
</evidence>
<dbReference type="Pfam" id="PF00005">
    <property type="entry name" value="ABC_tran"/>
    <property type="match status" value="2"/>
</dbReference>
<dbReference type="GO" id="GO:0016887">
    <property type="term" value="F:ATP hydrolysis activity"/>
    <property type="evidence" value="ECO:0007669"/>
    <property type="project" value="InterPro"/>
</dbReference>
<sequence length="503" mass="54523">MDQRGAVVQMRDIGIEFPGVKALDGVDFRLLPGEVHALMGENGAGKSTLIKALTGVYQIDSGQILLDGVPRSFGSPRQSQEAGISTVYQEVNLCPNLSVGENILLGREPRRWGRIDYRALHRRAAELLTELELAIDPRSRLGAHPIAVQQLVAITRATAAKARVLILDEPTSSLDTGEVAELFGVIRRLRDAGTAILFVSHFLDQIYAIADRITVLRNGKLVGEYPTAELPRVQLVTAMLGRAADVLDEVADNAARATVDVNTTPVVSIDRFGRPPAVAPVTLDIHRGEIIGLAGLLGSGRTELARLIFGADRATTGALAVNGGKVAIRTPRAAIGRRFAFTSENRKDEGVFGDLTVRDNLVLALQARRGFARPLSAKAKNDLVDKYMEALDIRPRRPDALMKNLSGGNQQKVLLARWLITEPELFILDEPTRGIDIGAKAQIQQLVTDLAADGMAVLFISAELDEVRRVSHRIAVMRDRHNVAQVDADESDNLTELIAASPA</sequence>
<gene>
    <name evidence="6" type="ORF">RMCC_5638</name>
</gene>
<dbReference type="AlphaFoldDB" id="A0A124E329"/>
<comment type="caution">
    <text evidence="6">The sequence shown here is derived from an EMBL/GenBank/DDBJ whole genome shotgun (WGS) entry which is preliminary data.</text>
</comment>
<keyword evidence="3" id="KW-0547">Nucleotide-binding</keyword>
<organism evidence="6 7">
    <name type="scientific">Mycolicibacterium canariasense</name>
    <name type="common">Mycobacterium canariasense</name>
    <dbReference type="NCBI Taxonomy" id="228230"/>
    <lineage>
        <taxon>Bacteria</taxon>
        <taxon>Bacillati</taxon>
        <taxon>Actinomycetota</taxon>
        <taxon>Actinomycetes</taxon>
        <taxon>Mycobacteriales</taxon>
        <taxon>Mycobacteriaceae</taxon>
        <taxon>Mycolicibacterium</taxon>
    </lineage>
</organism>
<evidence type="ECO:0000259" key="5">
    <source>
        <dbReference type="PROSITE" id="PS50893"/>
    </source>
</evidence>
<evidence type="ECO:0000256" key="1">
    <source>
        <dbReference type="ARBA" id="ARBA00022448"/>
    </source>
</evidence>
<dbReference type="SUPFAM" id="SSF52540">
    <property type="entry name" value="P-loop containing nucleoside triphosphate hydrolases"/>
    <property type="match status" value="2"/>
</dbReference>
<dbReference type="InterPro" id="IPR017871">
    <property type="entry name" value="ABC_transporter-like_CS"/>
</dbReference>
<dbReference type="STRING" id="228230.RMCC_5638"/>
<protein>
    <submittedName>
        <fullName evidence="6">Sugar ABC transporter ATPase</fullName>
    </submittedName>
</protein>
<feature type="domain" description="ABC transporter" evidence="5">
    <location>
        <begin position="261"/>
        <end position="503"/>
    </location>
</feature>
<keyword evidence="2" id="KW-0677">Repeat</keyword>
<keyword evidence="7" id="KW-1185">Reference proteome</keyword>
<dbReference type="SMART" id="SM00382">
    <property type="entry name" value="AAA"/>
    <property type="match status" value="2"/>
</dbReference>
<accession>A0A124E329</accession>
<dbReference type="PANTHER" id="PTHR43790">
    <property type="entry name" value="CARBOHYDRATE TRANSPORT ATP-BINDING PROTEIN MG119-RELATED"/>
    <property type="match status" value="1"/>
</dbReference>
<reference evidence="7" key="2">
    <citation type="submission" date="2016-02" db="EMBL/GenBank/DDBJ databases">
        <title>Draft genome sequence of five rapidly growing Mycobacterium species.</title>
        <authorList>
            <person name="Katahira K."/>
            <person name="Gotou Y."/>
            <person name="Iida K."/>
            <person name="Ogura Y."/>
            <person name="Hayashi T."/>
        </authorList>
    </citation>
    <scope>NUCLEOTIDE SEQUENCE [LARGE SCALE GENOMIC DNA]</scope>
    <source>
        <strain evidence="7">JCM15298</strain>
    </source>
</reference>
<dbReference type="CDD" id="cd03216">
    <property type="entry name" value="ABC_Carb_Monos_I"/>
    <property type="match status" value="1"/>
</dbReference>
<dbReference type="EMBL" id="BCSY01000087">
    <property type="protein sequence ID" value="GAS98673.1"/>
    <property type="molecule type" value="Genomic_DNA"/>
</dbReference>
<dbReference type="GO" id="GO:0005524">
    <property type="term" value="F:ATP binding"/>
    <property type="evidence" value="ECO:0007669"/>
    <property type="project" value="UniProtKB-KW"/>
</dbReference>
<keyword evidence="1" id="KW-0813">Transport</keyword>
<reference evidence="7" key="1">
    <citation type="journal article" date="2016" name="Genome Announc.">
        <title>Draft Genome Sequences of Five Rapidly Growing Mycobacterium Species, M. thermoresistibile, M. fortuitum subsp. acetamidolyticum, M. canariasense, M. brisbanense, and M. novocastrense.</title>
        <authorList>
            <person name="Katahira K."/>
            <person name="Ogura Y."/>
            <person name="Gotoh Y."/>
            <person name="Hayashi T."/>
        </authorList>
    </citation>
    <scope>NUCLEOTIDE SEQUENCE [LARGE SCALE GENOMIC DNA]</scope>
    <source>
        <strain evidence="7">JCM15298</strain>
    </source>
</reference>